<proteinExistence type="inferred from homology"/>
<evidence type="ECO:0000313" key="6">
    <source>
        <dbReference type="Proteomes" id="UP000289886"/>
    </source>
</evidence>
<dbReference type="Proteomes" id="UP000289886">
    <property type="component" value="Unassembled WGS sequence"/>
</dbReference>
<accession>A0A444V1X0</accession>
<dbReference type="InterPro" id="IPR012918">
    <property type="entry name" value="RTP801-like"/>
</dbReference>
<keyword evidence="3" id="KW-0963">Cytoplasm</keyword>
<keyword evidence="4" id="KW-1133">Transmembrane helix</keyword>
<keyword evidence="4" id="KW-0812">Transmembrane</keyword>
<dbReference type="GO" id="GO:0009968">
    <property type="term" value="P:negative regulation of signal transduction"/>
    <property type="evidence" value="ECO:0007669"/>
    <property type="project" value="InterPro"/>
</dbReference>
<comment type="subcellular location">
    <subcellularLocation>
        <location evidence="1">Cytoplasm</location>
    </subcellularLocation>
</comment>
<dbReference type="AlphaFoldDB" id="A0A444V1X0"/>
<feature type="transmembrane region" description="Helical" evidence="4">
    <location>
        <begin position="112"/>
        <end position="132"/>
    </location>
</feature>
<organism evidence="5 6">
    <name type="scientific">Acipenser ruthenus</name>
    <name type="common">Sterlet sturgeon</name>
    <dbReference type="NCBI Taxonomy" id="7906"/>
    <lineage>
        <taxon>Eukaryota</taxon>
        <taxon>Metazoa</taxon>
        <taxon>Chordata</taxon>
        <taxon>Craniata</taxon>
        <taxon>Vertebrata</taxon>
        <taxon>Euteleostomi</taxon>
        <taxon>Actinopterygii</taxon>
        <taxon>Chondrostei</taxon>
        <taxon>Acipenseriformes</taxon>
        <taxon>Acipenseridae</taxon>
        <taxon>Acipenser</taxon>
    </lineage>
</organism>
<dbReference type="Gene3D" id="3.90.470.40">
    <property type="entry name" value="RTP801-like"/>
    <property type="match status" value="1"/>
</dbReference>
<evidence type="ECO:0000256" key="3">
    <source>
        <dbReference type="ARBA" id="ARBA00022490"/>
    </source>
</evidence>
<comment type="caution">
    <text evidence="5">The sequence shown here is derived from an EMBL/GenBank/DDBJ whole genome shotgun (WGS) entry which is preliminary data.</text>
</comment>
<dbReference type="GO" id="GO:0005737">
    <property type="term" value="C:cytoplasm"/>
    <property type="evidence" value="ECO:0007669"/>
    <property type="project" value="UniProtKB-SubCell"/>
</dbReference>
<dbReference type="InterPro" id="IPR026247">
    <property type="entry name" value="ECSCR"/>
</dbReference>
<dbReference type="Pfam" id="PF15820">
    <property type="entry name" value="ECSCR"/>
    <property type="match status" value="1"/>
</dbReference>
<comment type="similarity">
    <text evidence="2">Belongs to the DDIT4 family.</text>
</comment>
<sequence length="475" mass="51617">MDTKSVVTPSPTPLTTSTAAAISVITPAAAASSTSSLTSTVPATPAPAVDLPIYSLASASRAGSTSASSVHRHALSPQLRRSIIEGSSTSELVTTSTLPLTTSARGNARTGVMSLILILIVVMVILVTVVNLRGKCHRSKEAEGKKSGDSGVSERENKASINTIATGTEFVIDCAVYTNHIVESSRHLPQPIPHVTARCISSRQLRKRSQQLMQCNPTLHKYQAQAATGIRWCWFWCEVRCNLVSVCTLSVAVMVYSQALGITYGMGSLSDEDSLAELMKRLVHRFTAARKNSESPFERACETESTDRSDEEWFTCSTERGCMYLEELMEETAWLELAKQIELCLSAAKKCRLQCQELLIPTHLSRRIARDIVGMAASEPCGLRGAVIHLSLDIDSVCTPLGKIAQDSSAPPTFELTLVLKADKSKCFSFRHFFNVGSYLPPGANKVLKLSAGFRLVKRKLYSSDVPVIQDFRTA</sequence>
<keyword evidence="4" id="KW-0472">Membrane</keyword>
<evidence type="ECO:0000256" key="2">
    <source>
        <dbReference type="ARBA" id="ARBA00010670"/>
    </source>
</evidence>
<keyword evidence="6" id="KW-1185">Reference proteome</keyword>
<evidence type="ECO:0000256" key="4">
    <source>
        <dbReference type="SAM" id="Phobius"/>
    </source>
</evidence>
<reference evidence="5 6" key="1">
    <citation type="submission" date="2019-01" db="EMBL/GenBank/DDBJ databases">
        <title>Draft Genome and Complete Hox-Cluster Characterization of the Sterlet Sturgeon (Acipenser ruthenus).</title>
        <authorList>
            <person name="Wei Q."/>
        </authorList>
    </citation>
    <scope>NUCLEOTIDE SEQUENCE [LARGE SCALE GENOMIC DNA]</scope>
    <source>
        <strain evidence="5">WHYD16114868_AA</strain>
        <tissue evidence="5">Blood</tissue>
    </source>
</reference>
<dbReference type="InterPro" id="IPR038281">
    <property type="entry name" value="RTP801-like_C_sf"/>
</dbReference>
<evidence type="ECO:0000256" key="1">
    <source>
        <dbReference type="ARBA" id="ARBA00004496"/>
    </source>
</evidence>
<evidence type="ECO:0000313" key="5">
    <source>
        <dbReference type="EMBL" id="RXM94389.1"/>
    </source>
</evidence>
<dbReference type="Pfam" id="PF07809">
    <property type="entry name" value="RTP801_C"/>
    <property type="match status" value="1"/>
</dbReference>
<gene>
    <name evidence="5" type="ORF">EOD39_18044</name>
</gene>
<dbReference type="PANTHER" id="PTHR12478:SF18">
    <property type="entry name" value="REGULATED IN DEVELOPMENT AND DNA DAMAGE RESPONSE 2"/>
    <property type="match status" value="1"/>
</dbReference>
<dbReference type="EMBL" id="SCEB01003432">
    <property type="protein sequence ID" value="RXM94389.1"/>
    <property type="molecule type" value="Genomic_DNA"/>
</dbReference>
<dbReference type="PANTHER" id="PTHR12478">
    <property type="entry name" value="DNA-DAMAGE-INDUCIBLE TRANSCRIPT 4 PROTEIN DDIT4"/>
    <property type="match status" value="1"/>
</dbReference>
<protein>
    <submittedName>
        <fullName evidence="5">DNA damage-inducible transcript 4-like protein</fullName>
    </submittedName>
</protein>
<name>A0A444V1X0_ACIRT</name>